<keyword evidence="4" id="KW-0804">Transcription</keyword>
<evidence type="ECO:0000313" key="8">
    <source>
        <dbReference type="EMBL" id="MQL79788.1"/>
    </source>
</evidence>
<organism evidence="8 9">
    <name type="scientific">Colocasia esculenta</name>
    <name type="common">Wild taro</name>
    <name type="synonym">Arum esculentum</name>
    <dbReference type="NCBI Taxonomy" id="4460"/>
    <lineage>
        <taxon>Eukaryota</taxon>
        <taxon>Viridiplantae</taxon>
        <taxon>Streptophyta</taxon>
        <taxon>Embryophyta</taxon>
        <taxon>Tracheophyta</taxon>
        <taxon>Spermatophyta</taxon>
        <taxon>Magnoliopsida</taxon>
        <taxon>Liliopsida</taxon>
        <taxon>Araceae</taxon>
        <taxon>Aroideae</taxon>
        <taxon>Colocasieae</taxon>
        <taxon>Colocasia</taxon>
    </lineage>
</organism>
<keyword evidence="3" id="KW-0805">Transcription regulation</keyword>
<evidence type="ECO:0000313" key="9">
    <source>
        <dbReference type="Proteomes" id="UP000652761"/>
    </source>
</evidence>
<keyword evidence="5" id="KW-0539">Nucleus</keyword>
<evidence type="ECO:0000259" key="7">
    <source>
        <dbReference type="PROSITE" id="PS50888"/>
    </source>
</evidence>
<dbReference type="GO" id="GO:0046983">
    <property type="term" value="F:protein dimerization activity"/>
    <property type="evidence" value="ECO:0007669"/>
    <property type="project" value="InterPro"/>
</dbReference>
<gene>
    <name evidence="8" type="ORF">Taro_012241</name>
</gene>
<reference evidence="8" key="1">
    <citation type="submission" date="2017-07" db="EMBL/GenBank/DDBJ databases">
        <title>Taro Niue Genome Assembly and Annotation.</title>
        <authorList>
            <person name="Atibalentja N."/>
            <person name="Keating K."/>
            <person name="Fields C.J."/>
        </authorList>
    </citation>
    <scope>NUCLEOTIDE SEQUENCE</scope>
    <source>
        <strain evidence="8">Niue_2</strain>
        <tissue evidence="8">Leaf</tissue>
    </source>
</reference>
<evidence type="ECO:0000256" key="4">
    <source>
        <dbReference type="ARBA" id="ARBA00023163"/>
    </source>
</evidence>
<feature type="compositionally biased region" description="Low complexity" evidence="6">
    <location>
        <begin position="203"/>
        <end position="215"/>
    </location>
</feature>
<feature type="region of interest" description="Disordered" evidence="6">
    <location>
        <begin position="200"/>
        <end position="239"/>
    </location>
</feature>
<comment type="similarity">
    <text evidence="2">Belongs to the bHLH protein family.</text>
</comment>
<proteinExistence type="inferred from homology"/>
<dbReference type="PANTHER" id="PTHR31945">
    <property type="entry name" value="TRANSCRIPTION FACTOR SCREAM2-RELATED"/>
    <property type="match status" value="1"/>
</dbReference>
<dbReference type="Gene3D" id="4.10.280.10">
    <property type="entry name" value="Helix-loop-helix DNA-binding domain"/>
    <property type="match status" value="1"/>
</dbReference>
<feature type="domain" description="BHLH" evidence="7">
    <location>
        <begin position="138"/>
        <end position="187"/>
    </location>
</feature>
<evidence type="ECO:0000256" key="6">
    <source>
        <dbReference type="SAM" id="MobiDB-lite"/>
    </source>
</evidence>
<evidence type="ECO:0000256" key="3">
    <source>
        <dbReference type="ARBA" id="ARBA00023015"/>
    </source>
</evidence>
<keyword evidence="9" id="KW-1185">Reference proteome</keyword>
<evidence type="ECO:0000256" key="5">
    <source>
        <dbReference type="ARBA" id="ARBA00023242"/>
    </source>
</evidence>
<dbReference type="InterPro" id="IPR011598">
    <property type="entry name" value="bHLH_dom"/>
</dbReference>
<dbReference type="PROSITE" id="PS50888">
    <property type="entry name" value="BHLH"/>
    <property type="match status" value="1"/>
</dbReference>
<dbReference type="AlphaFoldDB" id="A0A843U862"/>
<evidence type="ECO:0000256" key="1">
    <source>
        <dbReference type="ARBA" id="ARBA00004123"/>
    </source>
</evidence>
<dbReference type="OrthoDB" id="1886792at2759"/>
<sequence length="350" mass="37969">MEQHSPPPLIFTAQAHDLFGSIPNYELLLQEHGLDQMVRLFGHEDAAGPPVLPNECYEDLMAINGGLLGGEVLCSSTLEQAFGFYSPCDYSNVDPCSLAAAAPVASTGDGEGAVLEERDDEEDGEYSSGTAAAPRPARDRARTLVSERKRRGRMKEKLYELRSLVPNITKMDKSSIIGDAILYVRDLQRQARSLTEEISMLESPPTSQTSTTTTPLQPPLHGRRPAACRAHDHHDVGSSPAAKGEILQFTACEVGDGGQRFYVRMELVGAGGEGAPPPAAALYRAMEALTFLHLESSSFSSSSSSSTPSDCRHEVNFSLKVKKGEMDTSALKLWVMTALMNEGFEFKMGR</sequence>
<dbReference type="GO" id="GO:0043565">
    <property type="term" value="F:sequence-specific DNA binding"/>
    <property type="evidence" value="ECO:0007669"/>
    <property type="project" value="TreeGrafter"/>
</dbReference>
<dbReference type="GO" id="GO:0005634">
    <property type="term" value="C:nucleus"/>
    <property type="evidence" value="ECO:0007669"/>
    <property type="project" value="UniProtKB-SubCell"/>
</dbReference>
<dbReference type="Proteomes" id="UP000652761">
    <property type="component" value="Unassembled WGS sequence"/>
</dbReference>
<evidence type="ECO:0000256" key="2">
    <source>
        <dbReference type="ARBA" id="ARBA00005510"/>
    </source>
</evidence>
<dbReference type="Pfam" id="PF00010">
    <property type="entry name" value="HLH"/>
    <property type="match status" value="1"/>
</dbReference>
<dbReference type="GO" id="GO:0003700">
    <property type="term" value="F:DNA-binding transcription factor activity"/>
    <property type="evidence" value="ECO:0007669"/>
    <property type="project" value="TreeGrafter"/>
</dbReference>
<accession>A0A843U862</accession>
<protein>
    <recommendedName>
        <fullName evidence="7">BHLH domain-containing protein</fullName>
    </recommendedName>
</protein>
<dbReference type="SUPFAM" id="SSF47459">
    <property type="entry name" value="HLH, helix-loop-helix DNA-binding domain"/>
    <property type="match status" value="1"/>
</dbReference>
<dbReference type="InterPro" id="IPR036638">
    <property type="entry name" value="HLH_DNA-bd_sf"/>
</dbReference>
<dbReference type="InterPro" id="IPR051358">
    <property type="entry name" value="TF_AMS/ICE1/BHLH6-like"/>
</dbReference>
<dbReference type="SMART" id="SM00353">
    <property type="entry name" value="HLH"/>
    <property type="match status" value="1"/>
</dbReference>
<feature type="region of interest" description="Disordered" evidence="6">
    <location>
        <begin position="107"/>
        <end position="149"/>
    </location>
</feature>
<dbReference type="PANTHER" id="PTHR31945:SF17">
    <property type="entry name" value="TRANSCRIPTION FACTOR FER-LIKE IRON DEFICIENCY-INDUCED TRANSCRIPTION FACTOR"/>
    <property type="match status" value="1"/>
</dbReference>
<comment type="caution">
    <text evidence="8">The sequence shown here is derived from an EMBL/GenBank/DDBJ whole genome shotgun (WGS) entry which is preliminary data.</text>
</comment>
<dbReference type="EMBL" id="NMUH01000476">
    <property type="protein sequence ID" value="MQL79788.1"/>
    <property type="molecule type" value="Genomic_DNA"/>
</dbReference>
<feature type="compositionally biased region" description="Basic and acidic residues" evidence="6">
    <location>
        <begin position="136"/>
        <end position="147"/>
    </location>
</feature>
<comment type="subcellular location">
    <subcellularLocation>
        <location evidence="1">Nucleus</location>
    </subcellularLocation>
</comment>
<name>A0A843U862_COLES</name>